<evidence type="ECO:0000256" key="16">
    <source>
        <dbReference type="PIRSR" id="PIRSR000386-1"/>
    </source>
</evidence>
<gene>
    <name evidence="15 20" type="primary">trmD</name>
    <name evidence="20" type="ORF">GNE07_00705</name>
</gene>
<evidence type="ECO:0000256" key="17">
    <source>
        <dbReference type="RuleBase" id="RU003464"/>
    </source>
</evidence>
<evidence type="ECO:0000256" key="3">
    <source>
        <dbReference type="ARBA" id="ARBA00007630"/>
    </source>
</evidence>
<dbReference type="NCBIfam" id="NF000648">
    <property type="entry name" value="PRK00026.1"/>
    <property type="match status" value="1"/>
</dbReference>
<proteinExistence type="inferred from homology"/>
<dbReference type="Gene3D" id="1.10.1270.20">
    <property type="entry name" value="tRNA(m1g37)methyltransferase, domain 2"/>
    <property type="match status" value="1"/>
</dbReference>
<dbReference type="InterPro" id="IPR029026">
    <property type="entry name" value="tRNA_m1G_MTases_N"/>
</dbReference>
<dbReference type="HAMAP" id="MF_00605">
    <property type="entry name" value="TrmD"/>
    <property type="match status" value="1"/>
</dbReference>
<dbReference type="GO" id="GO:0052906">
    <property type="term" value="F:tRNA (guanine(37)-N1)-methyltransferase activity"/>
    <property type="evidence" value="ECO:0007669"/>
    <property type="project" value="UniProtKB-UniRule"/>
</dbReference>
<keyword evidence="11 15" id="KW-0819">tRNA processing</keyword>
<dbReference type="Proteomes" id="UP000434223">
    <property type="component" value="Unassembled WGS sequence"/>
</dbReference>
<keyword evidence="7 15" id="KW-0963">Cytoplasm</keyword>
<dbReference type="PIRSF" id="PIRSF000386">
    <property type="entry name" value="tRNA_mtase"/>
    <property type="match status" value="1"/>
</dbReference>
<protein>
    <recommendedName>
        <fullName evidence="6 15">tRNA (guanine-N(1)-)-methyltransferase</fullName>
        <ecNumber evidence="5 15">2.1.1.228</ecNumber>
    </recommendedName>
    <alternativeName>
        <fullName evidence="12 15">M1G-methyltransferase</fullName>
    </alternativeName>
    <alternativeName>
        <fullName evidence="13 15">tRNA [GM37] methyltransferase</fullName>
    </alternativeName>
</protein>
<dbReference type="Pfam" id="PF01746">
    <property type="entry name" value="tRNA_m1G_MT"/>
    <property type="match status" value="1"/>
</dbReference>
<keyword evidence="9 15" id="KW-0808">Transferase</keyword>
<dbReference type="RefSeq" id="WP_055648850.1">
    <property type="nucleotide sequence ID" value="NZ_CZAZ01000001.1"/>
</dbReference>
<comment type="similarity">
    <text evidence="3 15 17">Belongs to the RNA methyltransferase TrmD family.</text>
</comment>
<feature type="region of interest" description="Disordered" evidence="18">
    <location>
        <begin position="243"/>
        <end position="264"/>
    </location>
</feature>
<dbReference type="InterPro" id="IPR002649">
    <property type="entry name" value="tRNA_m1G_MeTrfase_TrmD"/>
</dbReference>
<dbReference type="FunFam" id="3.40.1280.10:FF:000001">
    <property type="entry name" value="tRNA (guanine-N(1)-)-methyltransferase"/>
    <property type="match status" value="1"/>
</dbReference>
<comment type="catalytic activity">
    <reaction evidence="14 15 17">
        <text>guanosine(37) in tRNA + S-adenosyl-L-methionine = N(1)-methylguanosine(37) in tRNA + S-adenosyl-L-homocysteine + H(+)</text>
        <dbReference type="Rhea" id="RHEA:36899"/>
        <dbReference type="Rhea" id="RHEA-COMP:10145"/>
        <dbReference type="Rhea" id="RHEA-COMP:10147"/>
        <dbReference type="ChEBI" id="CHEBI:15378"/>
        <dbReference type="ChEBI" id="CHEBI:57856"/>
        <dbReference type="ChEBI" id="CHEBI:59789"/>
        <dbReference type="ChEBI" id="CHEBI:73542"/>
        <dbReference type="ChEBI" id="CHEBI:74269"/>
        <dbReference type="EC" id="2.1.1.228"/>
    </reaction>
</comment>
<evidence type="ECO:0000313" key="21">
    <source>
        <dbReference type="Proteomes" id="UP000434223"/>
    </source>
</evidence>
<name>A0AAW9W9X2_9FIRM</name>
<reference evidence="20 21" key="1">
    <citation type="submission" date="2019-09" db="EMBL/GenBank/DDBJ databases">
        <title>Draft genome sequencing of Hungatella hathewayi 123Y-2.</title>
        <authorList>
            <person name="Lv Q."/>
            <person name="Li S."/>
        </authorList>
    </citation>
    <scope>NUCLEOTIDE SEQUENCE [LARGE SCALE GENOMIC DNA]</scope>
    <source>
        <strain evidence="20 21">123Y-2</strain>
    </source>
</reference>
<evidence type="ECO:0000256" key="8">
    <source>
        <dbReference type="ARBA" id="ARBA00022603"/>
    </source>
</evidence>
<evidence type="ECO:0000256" key="4">
    <source>
        <dbReference type="ARBA" id="ARBA00011738"/>
    </source>
</evidence>
<dbReference type="NCBIfam" id="TIGR00088">
    <property type="entry name" value="trmD"/>
    <property type="match status" value="1"/>
</dbReference>
<evidence type="ECO:0000256" key="11">
    <source>
        <dbReference type="ARBA" id="ARBA00022694"/>
    </source>
</evidence>
<evidence type="ECO:0000256" key="18">
    <source>
        <dbReference type="SAM" id="MobiDB-lite"/>
    </source>
</evidence>
<dbReference type="AlphaFoldDB" id="A0AAW9W9X2"/>
<feature type="domain" description="tRNA methyltransferase TRMD/TRM10-type" evidence="19">
    <location>
        <begin position="1"/>
        <end position="225"/>
    </location>
</feature>
<evidence type="ECO:0000256" key="9">
    <source>
        <dbReference type="ARBA" id="ARBA00022679"/>
    </source>
</evidence>
<dbReference type="Gene3D" id="3.40.1280.10">
    <property type="match status" value="1"/>
</dbReference>
<dbReference type="PANTHER" id="PTHR46417:SF1">
    <property type="entry name" value="TRNA (GUANINE-N(1)-)-METHYLTRANSFERASE"/>
    <property type="match status" value="1"/>
</dbReference>
<evidence type="ECO:0000259" key="19">
    <source>
        <dbReference type="Pfam" id="PF01746"/>
    </source>
</evidence>
<dbReference type="GO" id="GO:0005829">
    <property type="term" value="C:cytosol"/>
    <property type="evidence" value="ECO:0007669"/>
    <property type="project" value="TreeGrafter"/>
</dbReference>
<dbReference type="EC" id="2.1.1.228" evidence="5 15"/>
<evidence type="ECO:0000256" key="15">
    <source>
        <dbReference type="HAMAP-Rule" id="MF_00605"/>
    </source>
</evidence>
<dbReference type="InterPro" id="IPR029028">
    <property type="entry name" value="Alpha/beta_knot_MTases"/>
</dbReference>
<accession>A0AAW9W9X2</accession>
<dbReference type="SUPFAM" id="SSF75217">
    <property type="entry name" value="alpha/beta knot"/>
    <property type="match status" value="1"/>
</dbReference>
<dbReference type="InterPro" id="IPR023148">
    <property type="entry name" value="tRNA_m1G_MeTrfase_C_sf"/>
</dbReference>
<organism evidence="20 21">
    <name type="scientific">Hungatella hathewayi</name>
    <dbReference type="NCBI Taxonomy" id="154046"/>
    <lineage>
        <taxon>Bacteria</taxon>
        <taxon>Bacillati</taxon>
        <taxon>Bacillota</taxon>
        <taxon>Clostridia</taxon>
        <taxon>Lachnospirales</taxon>
        <taxon>Lachnospiraceae</taxon>
        <taxon>Hungatella</taxon>
    </lineage>
</organism>
<evidence type="ECO:0000256" key="13">
    <source>
        <dbReference type="ARBA" id="ARBA00033392"/>
    </source>
</evidence>
<evidence type="ECO:0000256" key="6">
    <source>
        <dbReference type="ARBA" id="ARBA00014679"/>
    </source>
</evidence>
<evidence type="ECO:0000256" key="2">
    <source>
        <dbReference type="ARBA" id="ARBA00004496"/>
    </source>
</evidence>
<evidence type="ECO:0000313" key="20">
    <source>
        <dbReference type="EMBL" id="MUB61599.1"/>
    </source>
</evidence>
<dbReference type="PANTHER" id="PTHR46417">
    <property type="entry name" value="TRNA (GUANINE-N(1)-)-METHYLTRANSFERASE"/>
    <property type="match status" value="1"/>
</dbReference>
<feature type="binding site" evidence="15 16">
    <location>
        <begin position="133"/>
        <end position="138"/>
    </location>
    <ligand>
        <name>S-adenosyl-L-methionine</name>
        <dbReference type="ChEBI" id="CHEBI:59789"/>
    </ligand>
</feature>
<keyword evidence="8 15" id="KW-0489">Methyltransferase</keyword>
<comment type="function">
    <text evidence="1 15 17">Specifically methylates guanosine-37 in various tRNAs.</text>
</comment>
<dbReference type="EMBL" id="WNME01000001">
    <property type="protein sequence ID" value="MUB61599.1"/>
    <property type="molecule type" value="Genomic_DNA"/>
</dbReference>
<evidence type="ECO:0000256" key="12">
    <source>
        <dbReference type="ARBA" id="ARBA00029736"/>
    </source>
</evidence>
<dbReference type="InterPro" id="IPR016009">
    <property type="entry name" value="tRNA_MeTrfase_TRMD/TRM10"/>
</dbReference>
<evidence type="ECO:0000256" key="1">
    <source>
        <dbReference type="ARBA" id="ARBA00002634"/>
    </source>
</evidence>
<evidence type="ECO:0000256" key="7">
    <source>
        <dbReference type="ARBA" id="ARBA00022490"/>
    </source>
</evidence>
<comment type="subcellular location">
    <subcellularLocation>
        <location evidence="2 15 17">Cytoplasm</location>
    </subcellularLocation>
</comment>
<evidence type="ECO:0000256" key="5">
    <source>
        <dbReference type="ARBA" id="ARBA00012807"/>
    </source>
</evidence>
<evidence type="ECO:0000256" key="10">
    <source>
        <dbReference type="ARBA" id="ARBA00022691"/>
    </source>
</evidence>
<dbReference type="FunFam" id="1.10.1270.20:FF:000001">
    <property type="entry name" value="tRNA (guanine-N(1)-)-methyltransferase"/>
    <property type="match status" value="1"/>
</dbReference>
<comment type="subunit">
    <text evidence="4 15 17">Homodimer.</text>
</comment>
<comment type="caution">
    <text evidence="20">The sequence shown here is derived from an EMBL/GenBank/DDBJ whole genome shotgun (WGS) entry which is preliminary data.</text>
</comment>
<evidence type="ECO:0000256" key="14">
    <source>
        <dbReference type="ARBA" id="ARBA00047783"/>
    </source>
</evidence>
<dbReference type="CDD" id="cd18080">
    <property type="entry name" value="TrmD-like"/>
    <property type="match status" value="1"/>
</dbReference>
<keyword evidence="10 15" id="KW-0949">S-adenosyl-L-methionine</keyword>
<sequence>MNFHILTLFPDMVLNGLHTSIIGRAVEHGLISIEAIDIREYSTDRHRHVDDYPYGGGAGMVMQPMPICDAYDDLCARIGKKPRVIYLTPQGTVFNQKIAEELAEEEELVFLCGHYEGVDERALELVATDYLSIGDYVLTGGELPAMVMIDCISRLVPGVLNNDVSAEFESFHDNLLEYPQYTRPEEYKGLRVPEVLLSGHHKNIETWRREQSIKRTYERRPDLLKDAVLSKKEQEYLERLAKKPENQDIQEENCKKGLAIDNPL</sequence>
<dbReference type="GO" id="GO:0002939">
    <property type="term" value="P:tRNA N1-guanine methylation"/>
    <property type="evidence" value="ECO:0007669"/>
    <property type="project" value="TreeGrafter"/>
</dbReference>
<feature type="binding site" evidence="15 16">
    <location>
        <position position="113"/>
    </location>
    <ligand>
        <name>S-adenosyl-L-methionine</name>
        <dbReference type="ChEBI" id="CHEBI:59789"/>
    </ligand>
</feature>